<keyword evidence="4" id="KW-1133">Transmembrane helix</keyword>
<evidence type="ECO:0000313" key="5">
    <source>
        <dbReference type="EMBL" id="RPD38802.1"/>
    </source>
</evidence>
<dbReference type="InterPro" id="IPR029044">
    <property type="entry name" value="Nucleotide-diphossugar_trans"/>
</dbReference>
<dbReference type="PANTHER" id="PTHR43630">
    <property type="entry name" value="POLY-BETA-1,6-N-ACETYL-D-GLUCOSAMINE SYNTHASE"/>
    <property type="match status" value="1"/>
</dbReference>
<feature type="transmembrane region" description="Helical" evidence="4">
    <location>
        <begin position="17"/>
        <end position="39"/>
    </location>
</feature>
<feature type="transmembrane region" description="Helical" evidence="4">
    <location>
        <begin position="358"/>
        <end position="381"/>
    </location>
</feature>
<evidence type="ECO:0000256" key="1">
    <source>
        <dbReference type="ARBA" id="ARBA00006739"/>
    </source>
</evidence>
<reference evidence="6" key="1">
    <citation type="submission" date="2018-11" db="EMBL/GenBank/DDBJ databases">
        <title>Chitinophaga lutea sp.nov., isolate from arsenic contaminated soil.</title>
        <authorList>
            <person name="Zong Y."/>
        </authorList>
    </citation>
    <scope>NUCLEOTIDE SEQUENCE [LARGE SCALE GENOMIC DNA]</scope>
    <source>
        <strain evidence="6">YLT18</strain>
    </source>
</reference>
<accession>A0A3N4M682</accession>
<protein>
    <submittedName>
        <fullName evidence="5">Glycosyltransferase family 2 protein</fullName>
    </submittedName>
</protein>
<organism evidence="5 6">
    <name type="scientific">Chitinophaga barathri</name>
    <dbReference type="NCBI Taxonomy" id="1647451"/>
    <lineage>
        <taxon>Bacteria</taxon>
        <taxon>Pseudomonadati</taxon>
        <taxon>Bacteroidota</taxon>
        <taxon>Chitinophagia</taxon>
        <taxon>Chitinophagales</taxon>
        <taxon>Chitinophagaceae</taxon>
        <taxon>Chitinophaga</taxon>
    </lineage>
</organism>
<dbReference type="Pfam" id="PF13641">
    <property type="entry name" value="Glyco_tranf_2_3"/>
    <property type="match status" value="1"/>
</dbReference>
<comment type="caution">
    <text evidence="5">The sequence shown here is derived from an EMBL/GenBank/DDBJ whole genome shotgun (WGS) entry which is preliminary data.</text>
</comment>
<proteinExistence type="inferred from homology"/>
<keyword evidence="4" id="KW-0472">Membrane</keyword>
<dbReference type="PANTHER" id="PTHR43630:SF1">
    <property type="entry name" value="POLY-BETA-1,6-N-ACETYL-D-GLUCOSAMINE SYNTHASE"/>
    <property type="match status" value="1"/>
</dbReference>
<keyword evidence="4" id="KW-0812">Transmembrane</keyword>
<comment type="similarity">
    <text evidence="1">Belongs to the glycosyltransferase 2 family.</text>
</comment>
<keyword evidence="3 5" id="KW-0808">Transferase</keyword>
<sequence length="481" mass="54650">MMQRIWEIAGNIFESTVFIYGSVLLVSYAALAICSLIAVRRWVMSEKYQGGDVLLTSPLAPGISVIAPAYNEGLTIIYNVRSLLTLKYVRYEIIVVNDGSTDNSMEQLIREFSLVPVDFAYNAKIQTRPVKKIYKSTDPVYSKLTIIDKVNGKSKADAVNAGINAAAYDHFVCTDVDCILDENTIIELIKPVMKEKNKRVIAIGATLRIANSNVFDQGVMVGVRPPAQLLPRFQEVEYIRAFVLGKMGWTLLNCVPNVSGGLGLFDKEIAIRCGGYDHTSFGEDMELMTRMCRYALDNKIPYAIRYIPKTLCWTEVPSTVKVFGRQRTRWARGLAQLMHAHFSMFLKPKYGKMGLVVFPYNFFFELLAPIIEFAGIVYYIAMVAMGLINWPTAIVLLVFVYTYSIMITTLAILYDQITFRYYNSWRDVALLCLTPFLEFFLYHPLIVFFSLRGYYFFLTGKKSGWGNMQRRGFQVAPNRPA</sequence>
<name>A0A3N4M682_9BACT</name>
<keyword evidence="2" id="KW-0328">Glycosyltransferase</keyword>
<dbReference type="EMBL" id="RMBX01000014">
    <property type="protein sequence ID" value="RPD38802.1"/>
    <property type="molecule type" value="Genomic_DNA"/>
</dbReference>
<dbReference type="Gene3D" id="3.90.550.10">
    <property type="entry name" value="Spore Coat Polysaccharide Biosynthesis Protein SpsA, Chain A"/>
    <property type="match status" value="1"/>
</dbReference>
<evidence type="ECO:0000256" key="4">
    <source>
        <dbReference type="SAM" id="Phobius"/>
    </source>
</evidence>
<dbReference type="CDD" id="cd06423">
    <property type="entry name" value="CESA_like"/>
    <property type="match status" value="1"/>
</dbReference>
<dbReference type="GO" id="GO:0016757">
    <property type="term" value="F:glycosyltransferase activity"/>
    <property type="evidence" value="ECO:0007669"/>
    <property type="project" value="UniProtKB-KW"/>
</dbReference>
<feature type="transmembrane region" description="Helical" evidence="4">
    <location>
        <begin position="393"/>
        <end position="414"/>
    </location>
</feature>
<dbReference type="AlphaFoldDB" id="A0A3N4M682"/>
<gene>
    <name evidence="5" type="ORF">EG028_23585</name>
</gene>
<dbReference type="Proteomes" id="UP000279089">
    <property type="component" value="Unassembled WGS sequence"/>
</dbReference>
<evidence type="ECO:0000256" key="3">
    <source>
        <dbReference type="ARBA" id="ARBA00022679"/>
    </source>
</evidence>
<keyword evidence="6" id="KW-1185">Reference proteome</keyword>
<dbReference type="OrthoDB" id="9766299at2"/>
<evidence type="ECO:0000256" key="2">
    <source>
        <dbReference type="ARBA" id="ARBA00022676"/>
    </source>
</evidence>
<dbReference type="SUPFAM" id="SSF53448">
    <property type="entry name" value="Nucleotide-diphospho-sugar transferases"/>
    <property type="match status" value="1"/>
</dbReference>
<evidence type="ECO:0000313" key="6">
    <source>
        <dbReference type="Proteomes" id="UP000279089"/>
    </source>
</evidence>